<dbReference type="EMBL" id="AGEK01000014">
    <property type="protein sequence ID" value="EHO73884.1"/>
    <property type="molecule type" value="Genomic_DNA"/>
</dbReference>
<feature type="region of interest" description="Disordered" evidence="1">
    <location>
        <begin position="1"/>
        <end position="43"/>
    </location>
</feature>
<accession>H1HJW4</accession>
<proteinExistence type="predicted"/>
<sequence length="57" mass="6599">MKYPSPTGEDIFFNNQLLSPPGDDNRKEKKCDAHGRKQKNGKTKYCALRQKHHIISK</sequence>
<dbReference type="AlphaFoldDB" id="H1HJW4"/>
<comment type="caution">
    <text evidence="2">The sequence shown here is derived from an EMBL/GenBank/DDBJ whole genome shotgun (WGS) entry which is preliminary data.</text>
</comment>
<evidence type="ECO:0000256" key="1">
    <source>
        <dbReference type="SAM" id="MobiDB-lite"/>
    </source>
</evidence>
<evidence type="ECO:0000313" key="2">
    <source>
        <dbReference type="EMBL" id="EHO73884.1"/>
    </source>
</evidence>
<feature type="compositionally biased region" description="Basic and acidic residues" evidence="1">
    <location>
        <begin position="23"/>
        <end position="35"/>
    </location>
</feature>
<protein>
    <submittedName>
        <fullName evidence="2">Uncharacterized protein</fullName>
    </submittedName>
</protein>
<gene>
    <name evidence="2" type="ORF">HMPREF9944_00458</name>
</gene>
<name>H1HJW4_9BACT</name>
<evidence type="ECO:0000313" key="3">
    <source>
        <dbReference type="Proteomes" id="UP000003167"/>
    </source>
</evidence>
<dbReference type="HOGENOM" id="CLU_2992893_0_0_10"/>
<reference evidence="2 3" key="1">
    <citation type="submission" date="2011-12" db="EMBL/GenBank/DDBJ databases">
        <title>The Genome Sequence of Prevotella maculosa OT 289.</title>
        <authorList>
            <consortium name="The Broad Institute Genome Sequencing Platform"/>
            <person name="Earl A."/>
            <person name="Ward D."/>
            <person name="Feldgarden M."/>
            <person name="Gevers D."/>
            <person name="Izard J."/>
            <person name="Blanton J.M."/>
            <person name="Mathney J."/>
            <person name="Tanner A.C."/>
            <person name="Dewhirst F.E."/>
            <person name="Young S.K."/>
            <person name="Zeng Q."/>
            <person name="Gargeya S."/>
            <person name="Fitzgerald M."/>
            <person name="Haas B."/>
            <person name="Abouelleil A."/>
            <person name="Alvarado L."/>
            <person name="Arachchi H.M."/>
            <person name="Berlin A."/>
            <person name="Chapman S.B."/>
            <person name="Gearin G."/>
            <person name="Goldberg J."/>
            <person name="Griggs A."/>
            <person name="Gujja S."/>
            <person name="Hansen M."/>
            <person name="Heiman D."/>
            <person name="Howarth C."/>
            <person name="Larimer J."/>
            <person name="Lui A."/>
            <person name="MacDonald P.J.P."/>
            <person name="McCowen C."/>
            <person name="Montmayeur A."/>
            <person name="Murphy C."/>
            <person name="Neiman D."/>
            <person name="Pearson M."/>
            <person name="Priest M."/>
            <person name="Roberts A."/>
            <person name="Saif S."/>
            <person name="Shea T."/>
            <person name="Sisk P."/>
            <person name="Stolte C."/>
            <person name="Sykes S."/>
            <person name="Wortman J."/>
            <person name="Nusbaum C."/>
            <person name="Birren B."/>
        </authorList>
    </citation>
    <scope>NUCLEOTIDE SEQUENCE [LARGE SCALE GENOMIC DNA]</scope>
    <source>
        <strain evidence="2 3">OT 289</strain>
    </source>
</reference>
<dbReference type="Proteomes" id="UP000003167">
    <property type="component" value="Unassembled WGS sequence"/>
</dbReference>
<keyword evidence="3" id="KW-1185">Reference proteome</keyword>
<organism evidence="2 3">
    <name type="scientific">Segatella maculosa OT 289</name>
    <dbReference type="NCBI Taxonomy" id="999422"/>
    <lineage>
        <taxon>Bacteria</taxon>
        <taxon>Pseudomonadati</taxon>
        <taxon>Bacteroidota</taxon>
        <taxon>Bacteroidia</taxon>
        <taxon>Bacteroidales</taxon>
        <taxon>Prevotellaceae</taxon>
        <taxon>Segatella</taxon>
    </lineage>
</organism>